<sequence length="100" mass="10696">MINDRLVEPPPIPRIRKLGIVGTALLLLGSTAASSVLGAGARISEGFEPFEKSANERVAQAFDDFKDLASIPDELKIALTSLSERIQSPQKPPVQAEGNE</sequence>
<proteinExistence type="predicted"/>
<dbReference type="AlphaFoldDB" id="A0A4Y9LE30"/>
<protein>
    <submittedName>
        <fullName evidence="1">Uncharacterized protein</fullName>
    </submittedName>
</protein>
<gene>
    <name evidence="1" type="ORF">E4K65_36650</name>
</gene>
<name>A0A4Y9LE30_9BRAD</name>
<comment type="caution">
    <text evidence="1">The sequence shown here is derived from an EMBL/GenBank/DDBJ whole genome shotgun (WGS) entry which is preliminary data.</text>
</comment>
<evidence type="ECO:0000313" key="1">
    <source>
        <dbReference type="EMBL" id="TFV41209.1"/>
    </source>
</evidence>
<dbReference type="OrthoDB" id="8242561at2"/>
<dbReference type="Proteomes" id="UP000297966">
    <property type="component" value="Unassembled WGS sequence"/>
</dbReference>
<accession>A0A4Y9LE30</accession>
<dbReference type="EMBL" id="SPQT01000030">
    <property type="protein sequence ID" value="TFV41209.1"/>
    <property type="molecule type" value="Genomic_DNA"/>
</dbReference>
<organism evidence="1 2">
    <name type="scientific">Bradyrhizobium niftali</name>
    <dbReference type="NCBI Taxonomy" id="2560055"/>
    <lineage>
        <taxon>Bacteria</taxon>
        <taxon>Pseudomonadati</taxon>
        <taxon>Pseudomonadota</taxon>
        <taxon>Alphaproteobacteria</taxon>
        <taxon>Hyphomicrobiales</taxon>
        <taxon>Nitrobacteraceae</taxon>
        <taxon>Bradyrhizobium</taxon>
    </lineage>
</organism>
<reference evidence="1 2" key="1">
    <citation type="submission" date="2019-03" db="EMBL/GenBank/DDBJ databases">
        <title>Bradyrhizobium diversity isolated from nodules of Chamaecrista fasciculata.</title>
        <authorList>
            <person name="Klepa M.S."/>
            <person name="Urquiaga M.O."/>
            <person name="Hungria M."/>
            <person name="Delamuta J.R."/>
        </authorList>
    </citation>
    <scope>NUCLEOTIDE SEQUENCE [LARGE SCALE GENOMIC DNA]</scope>
    <source>
        <strain evidence="1 2">CNPSo 3448</strain>
    </source>
</reference>
<keyword evidence="2" id="KW-1185">Reference proteome</keyword>
<dbReference type="RefSeq" id="WP_135178242.1">
    <property type="nucleotide sequence ID" value="NZ_SPQT01000030.1"/>
</dbReference>
<evidence type="ECO:0000313" key="2">
    <source>
        <dbReference type="Proteomes" id="UP000297966"/>
    </source>
</evidence>